<dbReference type="Pfam" id="PF00249">
    <property type="entry name" value="Myb_DNA-binding"/>
    <property type="match status" value="1"/>
</dbReference>
<dbReference type="Gene3D" id="1.10.10.60">
    <property type="entry name" value="Homeodomain-like"/>
    <property type="match status" value="1"/>
</dbReference>
<dbReference type="GO" id="GO:0000976">
    <property type="term" value="F:transcription cis-regulatory region binding"/>
    <property type="evidence" value="ECO:0007669"/>
    <property type="project" value="TreeGrafter"/>
</dbReference>
<dbReference type="InterPro" id="IPR006447">
    <property type="entry name" value="Myb_dom_plants"/>
</dbReference>
<name>A0A1S2XEV5_CICAR</name>
<dbReference type="GeneID" id="101513837"/>
<dbReference type="KEGG" id="cam:101513837"/>
<evidence type="ECO:0000256" key="1">
    <source>
        <dbReference type="ARBA" id="ARBA00004123"/>
    </source>
</evidence>
<proteinExistence type="predicted"/>
<dbReference type="PROSITE" id="PS51294">
    <property type="entry name" value="HTH_MYB"/>
    <property type="match status" value="1"/>
</dbReference>
<accession>A0A1S2XEV5</accession>
<keyword evidence="4" id="KW-0804">Transcription</keyword>
<evidence type="ECO:0000259" key="7">
    <source>
        <dbReference type="PROSITE" id="PS51294"/>
    </source>
</evidence>
<dbReference type="InterPro" id="IPR001005">
    <property type="entry name" value="SANT/Myb"/>
</dbReference>
<dbReference type="GO" id="GO:0005634">
    <property type="term" value="C:nucleus"/>
    <property type="evidence" value="ECO:0007669"/>
    <property type="project" value="UniProtKB-SubCell"/>
</dbReference>
<keyword evidence="2" id="KW-0805">Transcription regulation</keyword>
<dbReference type="eggNOG" id="ENOG502QWCV">
    <property type="taxonomic scope" value="Eukaryota"/>
</dbReference>
<feature type="compositionally biased region" description="Basic and acidic residues" evidence="6">
    <location>
        <begin position="10"/>
        <end position="19"/>
    </location>
</feature>
<keyword evidence="3" id="KW-0238">DNA-binding</keyword>
<dbReference type="PaxDb" id="3827-XP_004487197.1"/>
<feature type="domain" description="HTH myb-type" evidence="7">
    <location>
        <begin position="161"/>
        <end position="220"/>
    </location>
</feature>
<dbReference type="AlphaFoldDB" id="A0A1S2XEV5"/>
<dbReference type="NCBIfam" id="TIGR01557">
    <property type="entry name" value="myb_SHAQKYF"/>
    <property type="match status" value="1"/>
</dbReference>
<dbReference type="InterPro" id="IPR017930">
    <property type="entry name" value="Myb_dom"/>
</dbReference>
<evidence type="ECO:0000313" key="9">
    <source>
        <dbReference type="RefSeq" id="XP_004487197.1"/>
    </source>
</evidence>
<dbReference type="InterPro" id="IPR044825">
    <property type="entry name" value="GLK1/2-like"/>
</dbReference>
<dbReference type="SUPFAM" id="SSF46689">
    <property type="entry name" value="Homeodomain-like"/>
    <property type="match status" value="1"/>
</dbReference>
<feature type="region of interest" description="Disordered" evidence="6">
    <location>
        <begin position="136"/>
        <end position="165"/>
    </location>
</feature>
<evidence type="ECO:0000256" key="2">
    <source>
        <dbReference type="ARBA" id="ARBA00023015"/>
    </source>
</evidence>
<sequence length="424" mass="47001">MLAVSPFMSTRDESQREMEENLSSIGTGDFFDLSEGNLIESINFEFDDDFFVCIDDGYVLPDLEMDSDMLAEFSLSGGEESEMNSSVTGANRKSCNDGNIISTIEKKLQDEEKVVSSSDSGSSLVDEIVSKRDESVVVNPFPKKDDKGRKSKSQSKNNHQGKRKVKVDWTPELHRRFVQAVEQLGVDKAVPSRILEIMGIDCLTRHNIASHLQKYRSHRKHLVAREAEAASWSQRRQLFGTRSNRGVGGGKRDNHDMNQYWVAPTMGFPPPMTHFRPLHVWGHHPMWPKHVPYSHHHSPSAWAPPLSDPSYWHQRAPNTPTAGTPCFPQPLTTTRFGSPTVPGIPPPHSIYQVDPGVCIPAAGQPSLPPVLDFHPSKESIDAAISDALSKPWLPLPLGLKAPALEGVMGELQRQGIPNIPPSCA</sequence>
<dbReference type="OrthoDB" id="60033at2759"/>
<organism evidence="8 9">
    <name type="scientific">Cicer arietinum</name>
    <name type="common">Chickpea</name>
    <name type="synonym">Garbanzo</name>
    <dbReference type="NCBI Taxonomy" id="3827"/>
    <lineage>
        <taxon>Eukaryota</taxon>
        <taxon>Viridiplantae</taxon>
        <taxon>Streptophyta</taxon>
        <taxon>Embryophyta</taxon>
        <taxon>Tracheophyta</taxon>
        <taxon>Spermatophyta</taxon>
        <taxon>Magnoliopsida</taxon>
        <taxon>eudicotyledons</taxon>
        <taxon>Gunneridae</taxon>
        <taxon>Pentapetalae</taxon>
        <taxon>rosids</taxon>
        <taxon>fabids</taxon>
        <taxon>Fabales</taxon>
        <taxon>Fabaceae</taxon>
        <taxon>Papilionoideae</taxon>
        <taxon>50 kb inversion clade</taxon>
        <taxon>NPAAA clade</taxon>
        <taxon>Hologalegina</taxon>
        <taxon>IRL clade</taxon>
        <taxon>Cicereae</taxon>
        <taxon>Cicer</taxon>
    </lineage>
</organism>
<evidence type="ECO:0000256" key="6">
    <source>
        <dbReference type="SAM" id="MobiDB-lite"/>
    </source>
</evidence>
<dbReference type="Proteomes" id="UP000087171">
    <property type="component" value="Chromosome Ca1"/>
</dbReference>
<evidence type="ECO:0000256" key="4">
    <source>
        <dbReference type="ARBA" id="ARBA00023163"/>
    </source>
</evidence>
<keyword evidence="5" id="KW-0539">Nucleus</keyword>
<feature type="region of interest" description="Disordered" evidence="6">
    <location>
        <begin position="1"/>
        <end position="22"/>
    </location>
</feature>
<reference evidence="9" key="2">
    <citation type="submission" date="2025-08" db="UniProtKB">
        <authorList>
            <consortium name="RefSeq"/>
        </authorList>
    </citation>
    <scope>IDENTIFICATION</scope>
    <source>
        <tissue evidence="9">Etiolated seedlings</tissue>
    </source>
</reference>
<evidence type="ECO:0000256" key="5">
    <source>
        <dbReference type="ARBA" id="ARBA00023242"/>
    </source>
</evidence>
<dbReference type="PANTHER" id="PTHR31312">
    <property type="entry name" value="TRANSCRIPTION ACTIVATOR GLK1"/>
    <property type="match status" value="1"/>
</dbReference>
<dbReference type="GO" id="GO:0045893">
    <property type="term" value="P:positive regulation of DNA-templated transcription"/>
    <property type="evidence" value="ECO:0007669"/>
    <property type="project" value="InterPro"/>
</dbReference>
<dbReference type="GO" id="GO:0003700">
    <property type="term" value="F:DNA-binding transcription factor activity"/>
    <property type="evidence" value="ECO:0007669"/>
    <property type="project" value="InterPro"/>
</dbReference>
<dbReference type="RefSeq" id="XP_004487197.1">
    <property type="nucleotide sequence ID" value="XM_004487140.3"/>
</dbReference>
<feature type="compositionally biased region" description="Basic residues" evidence="6">
    <location>
        <begin position="149"/>
        <end position="165"/>
    </location>
</feature>
<dbReference type="InterPro" id="IPR009057">
    <property type="entry name" value="Homeodomain-like_sf"/>
</dbReference>
<gene>
    <name evidence="9" type="primary">LOC101513837</name>
</gene>
<keyword evidence="8" id="KW-1185">Reference proteome</keyword>
<protein>
    <submittedName>
        <fullName evidence="9">Probable transcription factor GLK1</fullName>
    </submittedName>
</protein>
<dbReference type="PANTHER" id="PTHR31312:SF13">
    <property type="entry name" value="TRANSCRIPTION FACTOR MYB-HB-LIKE FAMILY-RELATED"/>
    <property type="match status" value="1"/>
</dbReference>
<dbReference type="FunFam" id="1.10.10.60:FF:000007">
    <property type="entry name" value="Two-component response regulator"/>
    <property type="match status" value="1"/>
</dbReference>
<dbReference type="CDD" id="cd22541">
    <property type="entry name" value="SP5_N"/>
    <property type="match status" value="1"/>
</dbReference>
<evidence type="ECO:0000313" key="8">
    <source>
        <dbReference type="Proteomes" id="UP000087171"/>
    </source>
</evidence>
<comment type="subcellular location">
    <subcellularLocation>
        <location evidence="1">Nucleus</location>
    </subcellularLocation>
</comment>
<reference evidence="8" key="1">
    <citation type="journal article" date="2013" name="Nat. Biotechnol.">
        <title>Draft genome sequence of chickpea (Cicer arietinum) provides a resource for trait improvement.</title>
        <authorList>
            <person name="Varshney R.K."/>
            <person name="Song C."/>
            <person name="Saxena R.K."/>
            <person name="Azam S."/>
            <person name="Yu S."/>
            <person name="Sharpe A.G."/>
            <person name="Cannon S."/>
            <person name="Baek J."/>
            <person name="Rosen B.D."/>
            <person name="Tar'an B."/>
            <person name="Millan T."/>
            <person name="Zhang X."/>
            <person name="Ramsay L.D."/>
            <person name="Iwata A."/>
            <person name="Wang Y."/>
            <person name="Nelson W."/>
            <person name="Farmer A.D."/>
            <person name="Gaur P.M."/>
            <person name="Soderlund C."/>
            <person name="Penmetsa R.V."/>
            <person name="Xu C."/>
            <person name="Bharti A.K."/>
            <person name="He W."/>
            <person name="Winter P."/>
            <person name="Zhao S."/>
            <person name="Hane J.K."/>
            <person name="Carrasquilla-Garcia N."/>
            <person name="Condie J.A."/>
            <person name="Upadhyaya H.D."/>
            <person name="Luo M.C."/>
            <person name="Thudi M."/>
            <person name="Gowda C.L."/>
            <person name="Singh N.P."/>
            <person name="Lichtenzveig J."/>
            <person name="Gali K.K."/>
            <person name="Rubio J."/>
            <person name="Nadarajan N."/>
            <person name="Dolezel J."/>
            <person name="Bansal K.C."/>
            <person name="Xu X."/>
            <person name="Edwards D."/>
            <person name="Zhang G."/>
            <person name="Kahl G."/>
            <person name="Gil J."/>
            <person name="Singh K.B."/>
            <person name="Datta S.K."/>
            <person name="Jackson S.A."/>
            <person name="Wang J."/>
            <person name="Cook D.R."/>
        </authorList>
    </citation>
    <scope>NUCLEOTIDE SEQUENCE [LARGE SCALE GENOMIC DNA]</scope>
    <source>
        <strain evidence="8">cv. CDC Frontier</strain>
    </source>
</reference>
<evidence type="ECO:0000256" key="3">
    <source>
        <dbReference type="ARBA" id="ARBA00023125"/>
    </source>
</evidence>